<evidence type="ECO:0000313" key="2">
    <source>
        <dbReference type="Proteomes" id="UP000198211"/>
    </source>
</evidence>
<accession>A0A225WRK4</accession>
<dbReference type="EMBL" id="NBNE01000349">
    <property type="protein sequence ID" value="OWZ20202.1"/>
    <property type="molecule type" value="Genomic_DNA"/>
</dbReference>
<keyword evidence="2" id="KW-1185">Reference proteome</keyword>
<proteinExistence type="predicted"/>
<organism evidence="1 2">
    <name type="scientific">Phytophthora megakarya</name>
    <dbReference type="NCBI Taxonomy" id="4795"/>
    <lineage>
        <taxon>Eukaryota</taxon>
        <taxon>Sar</taxon>
        <taxon>Stramenopiles</taxon>
        <taxon>Oomycota</taxon>
        <taxon>Peronosporomycetes</taxon>
        <taxon>Peronosporales</taxon>
        <taxon>Peronosporaceae</taxon>
        <taxon>Phytophthora</taxon>
    </lineage>
</organism>
<comment type="caution">
    <text evidence="1">The sequence shown here is derived from an EMBL/GenBank/DDBJ whole genome shotgun (WGS) entry which is preliminary data.</text>
</comment>
<dbReference type="AlphaFoldDB" id="A0A225WRK4"/>
<protein>
    <submittedName>
        <fullName evidence="1">Uncharacterized protein</fullName>
    </submittedName>
</protein>
<reference evidence="2" key="1">
    <citation type="submission" date="2017-03" db="EMBL/GenBank/DDBJ databases">
        <title>Phytopthora megakarya and P. palmivora, two closely related causual agents of cacao black pod achieved similar genome size and gene model numbers by different mechanisms.</title>
        <authorList>
            <person name="Ali S."/>
            <person name="Shao J."/>
            <person name="Larry D.J."/>
            <person name="Kronmiller B."/>
            <person name="Shen D."/>
            <person name="Strem M.D."/>
            <person name="Melnick R.L."/>
            <person name="Guiltinan M.J."/>
            <person name="Tyler B.M."/>
            <person name="Meinhardt L.W."/>
            <person name="Bailey B.A."/>
        </authorList>
    </citation>
    <scope>NUCLEOTIDE SEQUENCE [LARGE SCALE GENOMIC DNA]</scope>
    <source>
        <strain evidence="2">zdho120</strain>
    </source>
</reference>
<name>A0A225WRK4_9STRA</name>
<sequence>MSTRHPWQIIASAMPPLQAANVLGSFKQHRVAKSDLAQCFVCMRPAPMLCRPNDFVACADVTSAEMCPWQAGVMTCQEEALFTIEEAYAHVTPAQTPRKPILTEPMKDVVRDWASQGLKPKRIWVALLQRFGLDETKAPPLSKVQ</sequence>
<gene>
    <name evidence="1" type="ORF">PHMEG_0005402</name>
</gene>
<dbReference type="Proteomes" id="UP000198211">
    <property type="component" value="Unassembled WGS sequence"/>
</dbReference>
<dbReference type="OrthoDB" id="127628at2759"/>
<evidence type="ECO:0000313" key="1">
    <source>
        <dbReference type="EMBL" id="OWZ20202.1"/>
    </source>
</evidence>